<feature type="transmembrane region" description="Helical" evidence="2">
    <location>
        <begin position="181"/>
        <end position="204"/>
    </location>
</feature>
<evidence type="ECO:0000256" key="1">
    <source>
        <dbReference type="SAM" id="MobiDB-lite"/>
    </source>
</evidence>
<dbReference type="Proteomes" id="UP000823895">
    <property type="component" value="Unassembled WGS sequence"/>
</dbReference>
<protein>
    <submittedName>
        <fullName evidence="3">DUF4013 domain-containing protein</fullName>
    </submittedName>
</protein>
<keyword evidence="2" id="KW-0812">Transmembrane</keyword>
<feature type="compositionally biased region" description="Pro residues" evidence="1">
    <location>
        <begin position="217"/>
        <end position="227"/>
    </location>
</feature>
<feature type="region of interest" description="Disordered" evidence="1">
    <location>
        <begin position="214"/>
        <end position="274"/>
    </location>
</feature>
<feature type="transmembrane region" description="Helical" evidence="2">
    <location>
        <begin position="99"/>
        <end position="125"/>
    </location>
</feature>
<feature type="transmembrane region" description="Helical" evidence="2">
    <location>
        <begin position="145"/>
        <end position="169"/>
    </location>
</feature>
<dbReference type="AlphaFoldDB" id="A0A9D2P417"/>
<sequence length="274" mass="29458">MDYSYNFEYDYPVNHGNGGNAAVTLILTIYLIALALIIAVALASYIFHSIGLYTIGKRMGREHAWLAFVPFARDYFHGELAGEIHLKNKSIRNPGIWKLVLPIIYGAVAGVLMVFLFVAALGAGAVSTLNGSQMGGVMAFSTTLIVLYILILVLVVAYSAVYSVLRILIDIQIYEKFTTRNMAVVHSVLSGLIPLYEAICFFVMRNKPFNPGMEPRITPPPVPPVYPGGPAAGGPLPGGPAQENSGADAPLPGGPVHENPAPDNAPEHPENKTE</sequence>
<evidence type="ECO:0000313" key="3">
    <source>
        <dbReference type="EMBL" id="HJC42941.1"/>
    </source>
</evidence>
<keyword evidence="2" id="KW-1133">Transmembrane helix</keyword>
<reference evidence="3" key="2">
    <citation type="submission" date="2021-04" db="EMBL/GenBank/DDBJ databases">
        <authorList>
            <person name="Gilroy R."/>
        </authorList>
    </citation>
    <scope>NUCLEOTIDE SEQUENCE</scope>
    <source>
        <strain evidence="3">CHK165-2605</strain>
    </source>
</reference>
<gene>
    <name evidence="3" type="ORF">H9756_04555</name>
</gene>
<organism evidence="3 4">
    <name type="scientific">Candidatus Mediterraneibacter gallistercoris</name>
    <dbReference type="NCBI Taxonomy" id="2838671"/>
    <lineage>
        <taxon>Bacteria</taxon>
        <taxon>Bacillati</taxon>
        <taxon>Bacillota</taxon>
        <taxon>Clostridia</taxon>
        <taxon>Lachnospirales</taxon>
        <taxon>Lachnospiraceae</taxon>
        <taxon>Mediterraneibacter</taxon>
    </lineage>
</organism>
<accession>A0A9D2P417</accession>
<evidence type="ECO:0000256" key="2">
    <source>
        <dbReference type="SAM" id="Phobius"/>
    </source>
</evidence>
<proteinExistence type="predicted"/>
<dbReference type="EMBL" id="DWWI01000097">
    <property type="protein sequence ID" value="HJC42941.1"/>
    <property type="molecule type" value="Genomic_DNA"/>
</dbReference>
<evidence type="ECO:0000313" key="4">
    <source>
        <dbReference type="Proteomes" id="UP000823895"/>
    </source>
</evidence>
<name>A0A9D2P417_9FIRM</name>
<reference evidence="3" key="1">
    <citation type="journal article" date="2021" name="PeerJ">
        <title>Extensive microbial diversity within the chicken gut microbiome revealed by metagenomics and culture.</title>
        <authorList>
            <person name="Gilroy R."/>
            <person name="Ravi A."/>
            <person name="Getino M."/>
            <person name="Pursley I."/>
            <person name="Horton D.L."/>
            <person name="Alikhan N.F."/>
            <person name="Baker D."/>
            <person name="Gharbi K."/>
            <person name="Hall N."/>
            <person name="Watson M."/>
            <person name="Adriaenssens E.M."/>
            <person name="Foster-Nyarko E."/>
            <person name="Jarju S."/>
            <person name="Secka A."/>
            <person name="Antonio M."/>
            <person name="Oren A."/>
            <person name="Chaudhuri R.R."/>
            <person name="La Ragione R."/>
            <person name="Hildebrand F."/>
            <person name="Pallen M.J."/>
        </authorList>
    </citation>
    <scope>NUCLEOTIDE SEQUENCE</scope>
    <source>
        <strain evidence="3">CHK165-2605</strain>
    </source>
</reference>
<keyword evidence="2" id="KW-0472">Membrane</keyword>
<comment type="caution">
    <text evidence="3">The sequence shown here is derived from an EMBL/GenBank/DDBJ whole genome shotgun (WGS) entry which is preliminary data.</text>
</comment>
<feature type="compositionally biased region" description="Basic and acidic residues" evidence="1">
    <location>
        <begin position="265"/>
        <end position="274"/>
    </location>
</feature>
<feature type="transmembrane region" description="Helical" evidence="2">
    <location>
        <begin position="20"/>
        <end position="47"/>
    </location>
</feature>